<evidence type="ECO:0000313" key="7">
    <source>
        <dbReference type="Proteomes" id="UP001497623"/>
    </source>
</evidence>
<dbReference type="Proteomes" id="UP001497623">
    <property type="component" value="Unassembled WGS sequence"/>
</dbReference>
<protein>
    <submittedName>
        <fullName evidence="6">Uncharacterized protein</fullName>
    </submittedName>
</protein>
<feature type="signal peptide" evidence="5">
    <location>
        <begin position="1"/>
        <end position="18"/>
    </location>
</feature>
<accession>A0AAV2SDH7</accession>
<dbReference type="PANTHER" id="PTHR10543:SF132">
    <property type="entry name" value="BETA,BETA-CAROTENE 15,15'-DIOXYGENASE"/>
    <property type="match status" value="1"/>
</dbReference>
<comment type="similarity">
    <text evidence="1">Belongs to the carotenoid oxygenase family.</text>
</comment>
<evidence type="ECO:0000256" key="5">
    <source>
        <dbReference type="SAM" id="SignalP"/>
    </source>
</evidence>
<evidence type="ECO:0000256" key="2">
    <source>
        <dbReference type="ARBA" id="ARBA00022723"/>
    </source>
</evidence>
<feature type="binding site" evidence="4">
    <location>
        <position position="320"/>
    </location>
    <ligand>
        <name>Fe cation</name>
        <dbReference type="ChEBI" id="CHEBI:24875"/>
        <note>catalytic</note>
    </ligand>
</feature>
<keyword evidence="7" id="KW-1185">Reference proteome</keyword>
<comment type="caution">
    <text evidence="6">The sequence shown here is derived from an EMBL/GenBank/DDBJ whole genome shotgun (WGS) entry which is preliminary data.</text>
</comment>
<sequence>MEFTAFIILVVSVILVSGQNLGPIEESSWTKECQEETLEPVSGTVEGHIPDWIKGRLTKVGPGVHHFGNYKYLHLFDGQALLHQVTLLNGTATYHSRFLESDTYKANKAANRITVTEFGTAAFPDPCGSMYGMFSSIFEMKMSDNLNVNVLQVQDEMIVMSELDSVRAVDPITLETLGDKIILKEHMVVHRATAHPHVEKNGTTYNLGTKISAVGPEYTVVKLPMGRIQEAKVVASVPARWKWDPAYFHSFAITDNYFVIIESPLVTSVARIVLALLEDGVPNDFIVWLDGENTVFRVIDRNTGKDISTKFVANAFFAFHHVNAYEKDGNLILDVCATKNGKTVMEALFFDNIKKSPKDPSKLIHHTEMHRYVLPIKGVKSAVIGEELLKSCEDAKLRECNPFHHNNYVTAHDLTYSSAIKVSEDEVFVQPMQINHKCFEMPRINYNYNGLPYRYAYGVSQEGDSLDLTTLLKIDTYTGKDLHWSDPSYVISEPIFVANPSGKDEDDGAILSLLMHVDQPQNVTLLILNAQDMSEVARVVFTAKGNITPLFHGQYVGDNENIHFY</sequence>
<evidence type="ECO:0000256" key="1">
    <source>
        <dbReference type="ARBA" id="ARBA00006787"/>
    </source>
</evidence>
<dbReference type="PANTHER" id="PTHR10543">
    <property type="entry name" value="BETA-CAROTENE DIOXYGENASE"/>
    <property type="match status" value="1"/>
</dbReference>
<dbReference type="InterPro" id="IPR004294">
    <property type="entry name" value="Carotenoid_Oase"/>
</dbReference>
<dbReference type="GO" id="GO:0046872">
    <property type="term" value="F:metal ion binding"/>
    <property type="evidence" value="ECO:0007669"/>
    <property type="project" value="UniProtKB-KW"/>
</dbReference>
<dbReference type="GO" id="GO:0003834">
    <property type="term" value="F:beta-carotene 15,15'-dioxygenase activity"/>
    <property type="evidence" value="ECO:0007669"/>
    <property type="project" value="TreeGrafter"/>
</dbReference>
<keyword evidence="5" id="KW-0732">Signal</keyword>
<keyword evidence="3 4" id="KW-0408">Iron</keyword>
<gene>
    <name evidence="6" type="ORF">MNOR_LOCUS36245</name>
</gene>
<keyword evidence="2 4" id="KW-0479">Metal-binding</keyword>
<organism evidence="6 7">
    <name type="scientific">Meganyctiphanes norvegica</name>
    <name type="common">Northern krill</name>
    <name type="synonym">Thysanopoda norvegica</name>
    <dbReference type="NCBI Taxonomy" id="48144"/>
    <lineage>
        <taxon>Eukaryota</taxon>
        <taxon>Metazoa</taxon>
        <taxon>Ecdysozoa</taxon>
        <taxon>Arthropoda</taxon>
        <taxon>Crustacea</taxon>
        <taxon>Multicrustacea</taxon>
        <taxon>Malacostraca</taxon>
        <taxon>Eumalacostraca</taxon>
        <taxon>Eucarida</taxon>
        <taxon>Euphausiacea</taxon>
        <taxon>Euphausiidae</taxon>
        <taxon>Meganyctiphanes</taxon>
    </lineage>
</organism>
<dbReference type="GO" id="GO:0042574">
    <property type="term" value="P:retinal metabolic process"/>
    <property type="evidence" value="ECO:0007669"/>
    <property type="project" value="TreeGrafter"/>
</dbReference>
<dbReference type="EMBL" id="CAXKWB010064667">
    <property type="protein sequence ID" value="CAL4187981.1"/>
    <property type="molecule type" value="Genomic_DNA"/>
</dbReference>
<evidence type="ECO:0000256" key="4">
    <source>
        <dbReference type="PIRSR" id="PIRSR604294-1"/>
    </source>
</evidence>
<dbReference type="Pfam" id="PF03055">
    <property type="entry name" value="RPE65"/>
    <property type="match status" value="1"/>
</dbReference>
<feature type="binding site" evidence="4">
    <location>
        <position position="552"/>
    </location>
    <ligand>
        <name>Fe cation</name>
        <dbReference type="ChEBI" id="CHEBI:24875"/>
        <note>catalytic</note>
    </ligand>
</feature>
<proteinExistence type="inferred from homology"/>
<feature type="chain" id="PRO_5043517141" evidence="5">
    <location>
        <begin position="19"/>
        <end position="565"/>
    </location>
</feature>
<reference evidence="6 7" key="1">
    <citation type="submission" date="2024-05" db="EMBL/GenBank/DDBJ databases">
        <authorList>
            <person name="Wallberg A."/>
        </authorList>
    </citation>
    <scope>NUCLEOTIDE SEQUENCE [LARGE SCALE GENOMIC DNA]</scope>
</reference>
<feature type="binding site" evidence="4">
    <location>
        <position position="195"/>
    </location>
    <ligand>
        <name>Fe cation</name>
        <dbReference type="ChEBI" id="CHEBI:24875"/>
        <note>catalytic</note>
    </ligand>
</feature>
<evidence type="ECO:0000313" key="6">
    <source>
        <dbReference type="EMBL" id="CAL4187981.1"/>
    </source>
</evidence>
<dbReference type="AlphaFoldDB" id="A0AAV2SDH7"/>
<dbReference type="GO" id="GO:0016121">
    <property type="term" value="P:carotene catabolic process"/>
    <property type="evidence" value="ECO:0007669"/>
    <property type="project" value="TreeGrafter"/>
</dbReference>
<evidence type="ECO:0000256" key="3">
    <source>
        <dbReference type="ARBA" id="ARBA00023004"/>
    </source>
</evidence>
<dbReference type="GO" id="GO:0010436">
    <property type="term" value="F:carotenoid dioxygenase activity"/>
    <property type="evidence" value="ECO:0007669"/>
    <property type="project" value="TreeGrafter"/>
</dbReference>
<name>A0AAV2SDH7_MEGNR</name>
<feature type="binding site" evidence="4">
    <location>
        <position position="249"/>
    </location>
    <ligand>
        <name>Fe cation</name>
        <dbReference type="ChEBI" id="CHEBI:24875"/>
        <note>catalytic</note>
    </ligand>
</feature>
<comment type="cofactor">
    <cofactor evidence="4">
        <name>Fe(2+)</name>
        <dbReference type="ChEBI" id="CHEBI:29033"/>
    </cofactor>
    <text evidence="4">Binds 1 Fe(2+) ion per subunit.</text>
</comment>